<comment type="caution">
    <text evidence="1">The sequence shown here is derived from an EMBL/GenBank/DDBJ whole genome shotgun (WGS) entry which is preliminary data.</text>
</comment>
<organism evidence="1 2">
    <name type="scientific">Araneus ventricosus</name>
    <name type="common">Orbweaver spider</name>
    <name type="synonym">Epeira ventricosa</name>
    <dbReference type="NCBI Taxonomy" id="182803"/>
    <lineage>
        <taxon>Eukaryota</taxon>
        <taxon>Metazoa</taxon>
        <taxon>Ecdysozoa</taxon>
        <taxon>Arthropoda</taxon>
        <taxon>Chelicerata</taxon>
        <taxon>Arachnida</taxon>
        <taxon>Araneae</taxon>
        <taxon>Araneomorphae</taxon>
        <taxon>Entelegynae</taxon>
        <taxon>Araneoidea</taxon>
        <taxon>Araneidae</taxon>
        <taxon>Araneus</taxon>
    </lineage>
</organism>
<evidence type="ECO:0000313" key="1">
    <source>
        <dbReference type="EMBL" id="GBM40267.1"/>
    </source>
</evidence>
<name>A0A4Y2FH08_ARAVE</name>
<dbReference type="EMBL" id="BGPR01000924">
    <property type="protein sequence ID" value="GBM40267.1"/>
    <property type="molecule type" value="Genomic_DNA"/>
</dbReference>
<gene>
    <name evidence="1" type="ORF">AVEN_248290_1</name>
</gene>
<dbReference type="AlphaFoldDB" id="A0A4Y2FH08"/>
<evidence type="ECO:0000313" key="2">
    <source>
        <dbReference type="Proteomes" id="UP000499080"/>
    </source>
</evidence>
<reference evidence="1 2" key="1">
    <citation type="journal article" date="2019" name="Sci. Rep.">
        <title>Orb-weaving spider Araneus ventricosus genome elucidates the spidroin gene catalogue.</title>
        <authorList>
            <person name="Kono N."/>
            <person name="Nakamura H."/>
            <person name="Ohtoshi R."/>
            <person name="Moran D.A.P."/>
            <person name="Shinohara A."/>
            <person name="Yoshida Y."/>
            <person name="Fujiwara M."/>
            <person name="Mori M."/>
            <person name="Tomita M."/>
            <person name="Arakawa K."/>
        </authorList>
    </citation>
    <scope>NUCLEOTIDE SEQUENCE [LARGE SCALE GENOMIC DNA]</scope>
</reference>
<keyword evidence="2" id="KW-1185">Reference proteome</keyword>
<dbReference type="Proteomes" id="UP000499080">
    <property type="component" value="Unassembled WGS sequence"/>
</dbReference>
<feature type="non-terminal residue" evidence="1">
    <location>
        <position position="48"/>
    </location>
</feature>
<sequence length="48" mass="5266">MLVQINKLHRYYSEASNEDGMLAEEHFKKDTSSAAVAPILTASAAISR</sequence>
<proteinExistence type="predicted"/>
<accession>A0A4Y2FH08</accession>
<protein>
    <submittedName>
        <fullName evidence="1">Uncharacterized protein</fullName>
    </submittedName>
</protein>